<evidence type="ECO:0008006" key="3">
    <source>
        <dbReference type="Google" id="ProtNLM"/>
    </source>
</evidence>
<organism evidence="1 2">
    <name type="scientific">Halocatena marina</name>
    <dbReference type="NCBI Taxonomy" id="2934937"/>
    <lineage>
        <taxon>Archaea</taxon>
        <taxon>Methanobacteriati</taxon>
        <taxon>Methanobacteriota</taxon>
        <taxon>Stenosarchaea group</taxon>
        <taxon>Halobacteria</taxon>
        <taxon>Halobacteriales</taxon>
        <taxon>Natronomonadaceae</taxon>
        <taxon>Halocatena</taxon>
    </lineage>
</organism>
<dbReference type="AlphaFoldDB" id="A0ABD5YQ11"/>
<dbReference type="RefSeq" id="WP_264555720.1">
    <property type="nucleotide sequence ID" value="NZ_CP109979.1"/>
</dbReference>
<comment type="caution">
    <text evidence="1">The sequence shown here is derived from an EMBL/GenBank/DDBJ whole genome shotgun (WGS) entry which is preliminary data.</text>
</comment>
<gene>
    <name evidence="1" type="ORF">ACFQL7_16610</name>
</gene>
<keyword evidence="2" id="KW-1185">Reference proteome</keyword>
<reference evidence="1 2" key="1">
    <citation type="journal article" date="2019" name="Int. J. Syst. Evol. Microbiol.">
        <title>The Global Catalogue of Microorganisms (GCM) 10K type strain sequencing project: providing services to taxonomists for standard genome sequencing and annotation.</title>
        <authorList>
            <consortium name="The Broad Institute Genomics Platform"/>
            <consortium name="The Broad Institute Genome Sequencing Center for Infectious Disease"/>
            <person name="Wu L."/>
            <person name="Ma J."/>
        </authorList>
    </citation>
    <scope>NUCLEOTIDE SEQUENCE [LARGE SCALE GENOMIC DNA]</scope>
    <source>
        <strain evidence="1 2">RDMS1</strain>
    </source>
</reference>
<dbReference type="Pfam" id="PF11848">
    <property type="entry name" value="DUF3368"/>
    <property type="match status" value="1"/>
</dbReference>
<proteinExistence type="predicted"/>
<evidence type="ECO:0000313" key="2">
    <source>
        <dbReference type="Proteomes" id="UP001596417"/>
    </source>
</evidence>
<dbReference type="Proteomes" id="UP001596417">
    <property type="component" value="Unassembled WGS sequence"/>
</dbReference>
<dbReference type="EMBL" id="JBHTAX010000001">
    <property type="protein sequence ID" value="MFC7191263.1"/>
    <property type="molecule type" value="Genomic_DNA"/>
</dbReference>
<sequence length="174" mass="18612">MRIYVDASTFIALGAVGSLNLLFSFDGGIVALPTVVDEVTSEPAATNLERFLETDDVCKRSRTTDANLEQAQSVLDAAELNGDVHLVASVLAHTDTNEPVGIVSDERRVRAVARGFGATVTGTVGVIVRAVEEGYARDDARALVRRIDSNGLHMTGELREKADTLIDEAANRSK</sequence>
<accession>A0ABD5YQ11</accession>
<dbReference type="GeneID" id="76200981"/>
<dbReference type="PANTHER" id="PTHR39550:SF1">
    <property type="entry name" value="SLL0658 PROTEIN"/>
    <property type="match status" value="1"/>
</dbReference>
<name>A0ABD5YQ11_9EURY</name>
<dbReference type="PANTHER" id="PTHR39550">
    <property type="entry name" value="SLL0658 PROTEIN"/>
    <property type="match status" value="1"/>
</dbReference>
<dbReference type="InterPro" id="IPR021799">
    <property type="entry name" value="PIN-like_prokaryotic"/>
</dbReference>
<evidence type="ECO:0000313" key="1">
    <source>
        <dbReference type="EMBL" id="MFC7191263.1"/>
    </source>
</evidence>
<protein>
    <recommendedName>
        <fullName evidence="3">DUF3368 domain-containing protein</fullName>
    </recommendedName>
</protein>